<comment type="similarity">
    <text evidence="1">Belongs to the NAF1 family.</text>
</comment>
<keyword evidence="7" id="KW-0687">Ribonucleoprotein</keyword>
<organism evidence="9 10">
    <name type="scientific">Delitschia confertaspora ATCC 74209</name>
    <dbReference type="NCBI Taxonomy" id="1513339"/>
    <lineage>
        <taxon>Eukaryota</taxon>
        <taxon>Fungi</taxon>
        <taxon>Dikarya</taxon>
        <taxon>Ascomycota</taxon>
        <taxon>Pezizomycotina</taxon>
        <taxon>Dothideomycetes</taxon>
        <taxon>Pleosporomycetidae</taxon>
        <taxon>Pleosporales</taxon>
        <taxon>Delitschiaceae</taxon>
        <taxon>Delitschia</taxon>
    </lineage>
</organism>
<dbReference type="Pfam" id="PF04410">
    <property type="entry name" value="Gar1"/>
    <property type="match status" value="1"/>
</dbReference>
<dbReference type="EMBL" id="ML994016">
    <property type="protein sequence ID" value="KAF2200567.1"/>
    <property type="molecule type" value="Genomic_DNA"/>
</dbReference>
<dbReference type="SUPFAM" id="SSF50447">
    <property type="entry name" value="Translation proteins"/>
    <property type="match status" value="1"/>
</dbReference>
<sequence length="103" mass="11013">MEDDDEGGAAGPAKLKTTNEIEETFEKPDIKVTPDMKITDLGTVESVVGNMVLIKAKVSGDYMVLDSSSALCLADRTVIGQVSETIGRVQEPRYSLGFSDASE</sequence>
<evidence type="ECO:0000256" key="6">
    <source>
        <dbReference type="ARBA" id="ARBA00023242"/>
    </source>
</evidence>
<evidence type="ECO:0000256" key="8">
    <source>
        <dbReference type="SAM" id="MobiDB-lite"/>
    </source>
</evidence>
<dbReference type="InterPro" id="IPR007504">
    <property type="entry name" value="H/ACA_rnp_Gar1/Naf1"/>
</dbReference>
<proteinExistence type="inferred from homology"/>
<keyword evidence="6 7" id="KW-0539">Nucleus</keyword>
<reference evidence="9" key="1">
    <citation type="journal article" date="2020" name="Stud. Mycol.">
        <title>101 Dothideomycetes genomes: a test case for predicting lifestyles and emergence of pathogens.</title>
        <authorList>
            <person name="Haridas S."/>
            <person name="Albert R."/>
            <person name="Binder M."/>
            <person name="Bloem J."/>
            <person name="Labutti K."/>
            <person name="Salamov A."/>
            <person name="Andreopoulos B."/>
            <person name="Baker S."/>
            <person name="Barry K."/>
            <person name="Bills G."/>
            <person name="Bluhm B."/>
            <person name="Cannon C."/>
            <person name="Castanera R."/>
            <person name="Culley D."/>
            <person name="Daum C."/>
            <person name="Ezra D."/>
            <person name="Gonzalez J."/>
            <person name="Henrissat B."/>
            <person name="Kuo A."/>
            <person name="Liang C."/>
            <person name="Lipzen A."/>
            <person name="Lutzoni F."/>
            <person name="Magnuson J."/>
            <person name="Mondo S."/>
            <person name="Nolan M."/>
            <person name="Ohm R."/>
            <person name="Pangilinan J."/>
            <person name="Park H.-J."/>
            <person name="Ramirez L."/>
            <person name="Alfaro M."/>
            <person name="Sun H."/>
            <person name="Tritt A."/>
            <person name="Yoshinaga Y."/>
            <person name="Zwiers L.-H."/>
            <person name="Turgeon B."/>
            <person name="Goodwin S."/>
            <person name="Spatafora J."/>
            <person name="Crous P."/>
            <person name="Grigoriev I."/>
        </authorList>
    </citation>
    <scope>NUCLEOTIDE SEQUENCE</scope>
    <source>
        <strain evidence="9">ATCC 74209</strain>
    </source>
</reference>
<dbReference type="InterPro" id="IPR038664">
    <property type="entry name" value="Gar1/Naf1_Cbf5-bd_sf"/>
</dbReference>
<dbReference type="GO" id="GO:0005730">
    <property type="term" value="C:nucleolus"/>
    <property type="evidence" value="ECO:0007669"/>
    <property type="project" value="UniProtKB-SubCell"/>
</dbReference>
<comment type="subcellular location">
    <subcellularLocation>
        <location evidence="7">Nucleus</location>
        <location evidence="7">Nucleolus</location>
    </subcellularLocation>
</comment>
<keyword evidence="2 7" id="KW-0690">Ribosome biogenesis</keyword>
<keyword evidence="4" id="KW-0597">Phosphoprotein</keyword>
<keyword evidence="5 7" id="KW-0694">RNA-binding</keyword>
<accession>A0A9P4JJL3</accession>
<dbReference type="InterPro" id="IPR009000">
    <property type="entry name" value="Transl_B-barrel_sf"/>
</dbReference>
<dbReference type="AlphaFoldDB" id="A0A9P4JJL3"/>
<comment type="function">
    <text evidence="7">Required for ribosome biogenesis. Part of a complex which catalyzes pseudouridylation of rRNA. This involves the isomerization of uridine such that the ribose is subsequently attached to C5, instead of the normal N1. Pseudouridine ("psi") residues may serve to stabilize the conformation of rRNAs.</text>
</comment>
<dbReference type="GO" id="GO:0006364">
    <property type="term" value="P:rRNA processing"/>
    <property type="evidence" value="ECO:0007669"/>
    <property type="project" value="UniProtKB-KW"/>
</dbReference>
<keyword evidence="3 7" id="KW-0698">rRNA processing</keyword>
<dbReference type="PANTHER" id="PTHR31633">
    <property type="entry name" value="H/ACA RIBONUCLEOPROTEIN COMPLEX NON-CORE SUBUNIT NAF1"/>
    <property type="match status" value="1"/>
</dbReference>
<evidence type="ECO:0000256" key="3">
    <source>
        <dbReference type="ARBA" id="ARBA00022552"/>
    </source>
</evidence>
<evidence type="ECO:0000256" key="7">
    <source>
        <dbReference type="RuleBase" id="RU364004"/>
    </source>
</evidence>
<comment type="similarity">
    <text evidence="7">Belongs to the GAR1 family.</text>
</comment>
<evidence type="ECO:0000313" key="9">
    <source>
        <dbReference type="EMBL" id="KAF2200567.1"/>
    </source>
</evidence>
<dbReference type="GO" id="GO:0003723">
    <property type="term" value="F:RNA binding"/>
    <property type="evidence" value="ECO:0007669"/>
    <property type="project" value="UniProtKB-KW"/>
</dbReference>
<feature type="non-terminal residue" evidence="9">
    <location>
        <position position="103"/>
    </location>
</feature>
<comment type="subunit">
    <text evidence="7">Component of the small nucleolar ribonucleoprotein particles containing H/ACA-type snoRNAs (H/ACA snoRNPs).</text>
</comment>
<dbReference type="OrthoDB" id="21550at2759"/>
<evidence type="ECO:0000256" key="5">
    <source>
        <dbReference type="ARBA" id="ARBA00022884"/>
    </source>
</evidence>
<feature type="region of interest" description="Disordered" evidence="8">
    <location>
        <begin position="1"/>
        <end position="21"/>
    </location>
</feature>
<protein>
    <recommendedName>
        <fullName evidence="7">H/ACA ribonucleoprotein complex subunit</fullName>
    </recommendedName>
</protein>
<keyword evidence="10" id="KW-1185">Reference proteome</keyword>
<dbReference type="GO" id="GO:0000493">
    <property type="term" value="P:box H/ACA snoRNP assembly"/>
    <property type="evidence" value="ECO:0007669"/>
    <property type="project" value="InterPro"/>
</dbReference>
<gene>
    <name evidence="9" type="ORF">GQ43DRAFT_373529</name>
</gene>
<evidence type="ECO:0000256" key="1">
    <source>
        <dbReference type="ARBA" id="ARBA00009801"/>
    </source>
</evidence>
<comment type="caution">
    <text evidence="9">The sequence shown here is derived from an EMBL/GenBank/DDBJ whole genome shotgun (WGS) entry which is preliminary data.</text>
</comment>
<dbReference type="Gene3D" id="2.40.10.230">
    <property type="entry name" value="Probable tRNA pseudouridine synthase domain"/>
    <property type="match status" value="1"/>
</dbReference>
<dbReference type="Proteomes" id="UP000799536">
    <property type="component" value="Unassembled WGS sequence"/>
</dbReference>
<evidence type="ECO:0000313" key="10">
    <source>
        <dbReference type="Proteomes" id="UP000799536"/>
    </source>
</evidence>
<name>A0A9P4JJL3_9PLEO</name>
<dbReference type="PANTHER" id="PTHR31633:SF1">
    <property type="entry name" value="H_ACA RIBONUCLEOPROTEIN COMPLEX NON-CORE SUBUNIT NAF1"/>
    <property type="match status" value="1"/>
</dbReference>
<dbReference type="InterPro" id="IPR040309">
    <property type="entry name" value="Naf1"/>
</dbReference>
<evidence type="ECO:0000256" key="4">
    <source>
        <dbReference type="ARBA" id="ARBA00022553"/>
    </source>
</evidence>
<evidence type="ECO:0000256" key="2">
    <source>
        <dbReference type="ARBA" id="ARBA00022517"/>
    </source>
</evidence>
<dbReference type="GO" id="GO:0005732">
    <property type="term" value="C:sno(s)RNA-containing ribonucleoprotein complex"/>
    <property type="evidence" value="ECO:0007669"/>
    <property type="project" value="InterPro"/>
</dbReference>
<dbReference type="GO" id="GO:0001522">
    <property type="term" value="P:pseudouridine synthesis"/>
    <property type="evidence" value="ECO:0007669"/>
    <property type="project" value="InterPro"/>
</dbReference>